<evidence type="ECO:0000313" key="4">
    <source>
        <dbReference type="EMBL" id="KAG7347535.1"/>
    </source>
</evidence>
<dbReference type="PANTHER" id="PTHR43173">
    <property type="entry name" value="ABC1 FAMILY PROTEIN"/>
    <property type="match status" value="1"/>
</dbReference>
<proteinExistence type="predicted"/>
<dbReference type="PROSITE" id="PS50011">
    <property type="entry name" value="PROTEIN_KINASE_DOM"/>
    <property type="match status" value="1"/>
</dbReference>
<dbReference type="GO" id="GO:0004672">
    <property type="term" value="F:protein kinase activity"/>
    <property type="evidence" value="ECO:0007669"/>
    <property type="project" value="InterPro"/>
</dbReference>
<dbReference type="InterPro" id="IPR000719">
    <property type="entry name" value="Prot_kinase_dom"/>
</dbReference>
<name>A0A9K3K903_9STRA</name>
<dbReference type="EMBL" id="JAGRRH010000020">
    <property type="protein sequence ID" value="KAG7347535.1"/>
    <property type="molecule type" value="Genomic_DNA"/>
</dbReference>
<dbReference type="Proteomes" id="UP000693970">
    <property type="component" value="Unassembled WGS sequence"/>
</dbReference>
<feature type="region of interest" description="Disordered" evidence="1">
    <location>
        <begin position="44"/>
        <end position="70"/>
    </location>
</feature>
<evidence type="ECO:0000259" key="2">
    <source>
        <dbReference type="PROSITE" id="PS50011"/>
    </source>
</evidence>
<dbReference type="EMBL" id="JAGRRH010000044">
    <property type="protein sequence ID" value="KAG7338964.1"/>
    <property type="molecule type" value="Genomic_DNA"/>
</dbReference>
<evidence type="ECO:0000256" key="1">
    <source>
        <dbReference type="SAM" id="MobiDB-lite"/>
    </source>
</evidence>
<dbReference type="PANTHER" id="PTHR43173:SF12">
    <property type="entry name" value="PROTEIN KINASE SUPERFAMILY PROTEIN"/>
    <property type="match status" value="1"/>
</dbReference>
<dbReference type="OrthoDB" id="427480at2759"/>
<accession>A0A9K3K903</accession>
<dbReference type="InterPro" id="IPR051130">
    <property type="entry name" value="Mito_struct-func_regulator"/>
</dbReference>
<feature type="domain" description="Protein kinase" evidence="2">
    <location>
        <begin position="249"/>
        <end position="605"/>
    </location>
</feature>
<keyword evidence="5" id="KW-1185">Reference proteome</keyword>
<dbReference type="CDD" id="cd05121">
    <property type="entry name" value="ABC1_ADCK3-like"/>
    <property type="match status" value="1"/>
</dbReference>
<feature type="compositionally biased region" description="Polar residues" evidence="1">
    <location>
        <begin position="50"/>
        <end position="65"/>
    </location>
</feature>
<protein>
    <submittedName>
        <fullName evidence="3">ABC transporter</fullName>
    </submittedName>
    <submittedName>
        <fullName evidence="4">ABC1 family-domain containing protein</fullName>
    </submittedName>
</protein>
<evidence type="ECO:0000313" key="5">
    <source>
        <dbReference type="Proteomes" id="UP000693970"/>
    </source>
</evidence>
<reference evidence="3" key="2">
    <citation type="submission" date="2021-04" db="EMBL/GenBank/DDBJ databases">
        <authorList>
            <person name="Podell S."/>
        </authorList>
    </citation>
    <scope>NUCLEOTIDE SEQUENCE</scope>
    <source>
        <strain evidence="3">Hildebrandi</strain>
    </source>
</reference>
<dbReference type="InterPro" id="IPR004147">
    <property type="entry name" value="ABC1_dom"/>
</dbReference>
<comment type="caution">
    <text evidence="3">The sequence shown here is derived from an EMBL/GenBank/DDBJ whole genome shotgun (WGS) entry which is preliminary data.</text>
</comment>
<dbReference type="GO" id="GO:0005524">
    <property type="term" value="F:ATP binding"/>
    <property type="evidence" value="ECO:0007669"/>
    <property type="project" value="InterPro"/>
</dbReference>
<evidence type="ECO:0000313" key="3">
    <source>
        <dbReference type="EMBL" id="KAG7338964.1"/>
    </source>
</evidence>
<organism evidence="3 5">
    <name type="scientific">Nitzschia inconspicua</name>
    <dbReference type="NCBI Taxonomy" id="303405"/>
    <lineage>
        <taxon>Eukaryota</taxon>
        <taxon>Sar</taxon>
        <taxon>Stramenopiles</taxon>
        <taxon>Ochrophyta</taxon>
        <taxon>Bacillariophyta</taxon>
        <taxon>Bacillariophyceae</taxon>
        <taxon>Bacillariophycidae</taxon>
        <taxon>Bacillariales</taxon>
        <taxon>Bacillariaceae</taxon>
        <taxon>Nitzschia</taxon>
    </lineage>
</organism>
<sequence length="655" mass="71719">MKSKFFIPSKNSATTVWILILSSLTLLETHGLLSMSPLRSASSSTHSSFTKHNVATTATPPSVSTEMDDEFEQQDDAATVIVSSIASNAAAASSADSTKYNNNIIVNDDELETIDFPPPLSTLDRMKRAATFWSTAIPIVANYYGLIGNIKLQELLGTKMTEADVEKLWDEKHADGAKKLADIITELKGFYVKTAQIISTRQDLFPVQYTDALGGFTDNLDPMPASMAKAIVKAELLNRDETFSDVFAEFDDEPLGAASVAQVHRAVLTEEYGGREVAVKIQRPSIESKLLGDIANLKAVSKTFQNVDALPLDYYTVFCELEKQLADEFDFVAEAVAMDRIYNALTRSMDGSESTEPPLVLPRPIPGLVSKRVLVMDYLKGVPLSRAREEMAKRGIDPDSPESKLFGRKLLKALTYGFGRTILETGFFHADPHPGNVFVLENGDIGLIDFGQVKQISGRNRETLCKVMVALADREGGERPEDLEKIGNLALELGVELNEDAKDEAPAAVAMWLFDGSTEVLPGGYDLGELSPNSPVKELKSFPQDLVLVGRSSILIKGISARLGIPWSLAREWAPIAREVLESKAGKAPSAVSSADKRVRFHAVVGTLKQWAKGRASGLGRRLPSPLRTKVANLLLKREERKTRRALTRHSTVKK</sequence>
<gene>
    <name evidence="4" type="ORF">IV203_016240</name>
    <name evidence="3" type="ORF">IV203_017455</name>
</gene>
<reference evidence="3" key="1">
    <citation type="journal article" date="2021" name="Sci. Rep.">
        <title>Diploid genomic architecture of Nitzschia inconspicua, an elite biomass production diatom.</title>
        <authorList>
            <person name="Oliver A."/>
            <person name="Podell S."/>
            <person name="Pinowska A."/>
            <person name="Traller J.C."/>
            <person name="Smith S.R."/>
            <person name="McClure R."/>
            <person name="Beliaev A."/>
            <person name="Bohutskyi P."/>
            <person name="Hill E.A."/>
            <person name="Rabines A."/>
            <person name="Zheng H."/>
            <person name="Allen L.Z."/>
            <person name="Kuo A."/>
            <person name="Grigoriev I.V."/>
            <person name="Allen A.E."/>
            <person name="Hazlebeck D."/>
            <person name="Allen E.E."/>
        </authorList>
    </citation>
    <scope>NUCLEOTIDE SEQUENCE</scope>
    <source>
        <strain evidence="3">Hildebrandi</strain>
    </source>
</reference>
<dbReference type="AlphaFoldDB" id="A0A9K3K903"/>
<dbReference type="Pfam" id="PF03109">
    <property type="entry name" value="ABC1"/>
    <property type="match status" value="1"/>
</dbReference>